<accession>A0A6C0CFC6</accession>
<evidence type="ECO:0000313" key="1">
    <source>
        <dbReference type="EMBL" id="QHT03288.1"/>
    </source>
</evidence>
<protein>
    <submittedName>
        <fullName evidence="1">Uncharacterized protein</fullName>
    </submittedName>
</protein>
<dbReference type="EMBL" id="MN739408">
    <property type="protein sequence ID" value="QHT03288.1"/>
    <property type="molecule type" value="Genomic_DNA"/>
</dbReference>
<proteinExistence type="predicted"/>
<organism evidence="1">
    <name type="scientific">viral metagenome</name>
    <dbReference type="NCBI Taxonomy" id="1070528"/>
    <lineage>
        <taxon>unclassified sequences</taxon>
        <taxon>metagenomes</taxon>
        <taxon>organismal metagenomes</taxon>
    </lineage>
</organism>
<name>A0A6C0CFC6_9ZZZZ</name>
<sequence>MEDPCTIPDSVDRDPECADPVIMYRLSSWKKIQRACDNAMLITELKRLTKSTEPKRHYSLRYRKGRK</sequence>
<reference evidence="1" key="1">
    <citation type="journal article" date="2020" name="Nature">
        <title>Giant virus diversity and host interactions through global metagenomics.</title>
        <authorList>
            <person name="Schulz F."/>
            <person name="Roux S."/>
            <person name="Paez-Espino D."/>
            <person name="Jungbluth S."/>
            <person name="Walsh D.A."/>
            <person name="Denef V.J."/>
            <person name="McMahon K.D."/>
            <person name="Konstantinidis K.T."/>
            <person name="Eloe-Fadrosh E.A."/>
            <person name="Kyrpides N.C."/>
            <person name="Woyke T."/>
        </authorList>
    </citation>
    <scope>NUCLEOTIDE SEQUENCE</scope>
    <source>
        <strain evidence="1">GVMAG-M-3300020728-1</strain>
    </source>
</reference>
<dbReference type="AlphaFoldDB" id="A0A6C0CFC6"/>